<name>A0A2W5ER42_9HYPH</name>
<sequence length="107" mass="11805">VDVKRLRDKLALYLGLDWIYADEMPPVPATPAPTKPRSPGPAHLEELLRLGEIGYVRGIEAKLADLARLDGNAAFVETSKSFVQGFDMTGYIAFLKTFQPGKEETRG</sequence>
<dbReference type="AlphaFoldDB" id="A0A2W5ER42"/>
<protein>
    <submittedName>
        <fullName evidence="1">Uncharacterized protein</fullName>
    </submittedName>
</protein>
<feature type="non-terminal residue" evidence="1">
    <location>
        <position position="1"/>
    </location>
</feature>
<comment type="caution">
    <text evidence="1">The sequence shown here is derived from an EMBL/GenBank/DDBJ whole genome shotgun (WGS) entry which is preliminary data.</text>
</comment>
<dbReference type="EMBL" id="QFOL01000386">
    <property type="protein sequence ID" value="PZP44037.1"/>
    <property type="molecule type" value="Genomic_DNA"/>
</dbReference>
<reference evidence="1 2" key="1">
    <citation type="submission" date="2017-08" db="EMBL/GenBank/DDBJ databases">
        <title>Infants hospitalized years apart are colonized by the same room-sourced microbial strains.</title>
        <authorList>
            <person name="Brooks B."/>
            <person name="Olm M.R."/>
            <person name="Firek B.A."/>
            <person name="Baker R."/>
            <person name="Thomas B.C."/>
            <person name="Morowitz M.J."/>
            <person name="Banfield J.F."/>
        </authorList>
    </citation>
    <scope>NUCLEOTIDE SEQUENCE [LARGE SCALE GENOMIC DNA]</scope>
    <source>
        <strain evidence="1">S2_009_000_R2_73</strain>
    </source>
</reference>
<evidence type="ECO:0000313" key="1">
    <source>
        <dbReference type="EMBL" id="PZP44037.1"/>
    </source>
</evidence>
<accession>A0A2W5ER42</accession>
<organism evidence="1 2">
    <name type="scientific">Agrobacterium fabrum</name>
    <dbReference type="NCBI Taxonomy" id="1176649"/>
    <lineage>
        <taxon>Bacteria</taxon>
        <taxon>Pseudomonadati</taxon>
        <taxon>Pseudomonadota</taxon>
        <taxon>Alphaproteobacteria</taxon>
        <taxon>Hyphomicrobiales</taxon>
        <taxon>Rhizobiaceae</taxon>
        <taxon>Rhizobium/Agrobacterium group</taxon>
        <taxon>Agrobacterium</taxon>
        <taxon>Agrobacterium tumefaciens complex</taxon>
    </lineage>
</organism>
<dbReference type="Proteomes" id="UP000249769">
    <property type="component" value="Unassembled WGS sequence"/>
</dbReference>
<gene>
    <name evidence="1" type="ORF">DI595_20510</name>
</gene>
<proteinExistence type="predicted"/>
<evidence type="ECO:0000313" key="2">
    <source>
        <dbReference type="Proteomes" id="UP000249769"/>
    </source>
</evidence>